<evidence type="ECO:0000256" key="2">
    <source>
        <dbReference type="ARBA" id="ARBA00022729"/>
    </source>
</evidence>
<dbReference type="PANTHER" id="PTHR47566">
    <property type="match status" value="1"/>
</dbReference>
<dbReference type="InterPro" id="IPR032675">
    <property type="entry name" value="LRR_dom_sf"/>
</dbReference>
<reference evidence="7" key="1">
    <citation type="submission" date="2016-11" db="EMBL/GenBank/DDBJ databases">
        <authorList>
            <person name="Varghese N."/>
            <person name="Submissions S."/>
        </authorList>
    </citation>
    <scope>NUCLEOTIDE SEQUENCE [LARGE SCALE GENOMIC DNA]</scope>
    <source>
        <strain evidence="7">DSM 18829</strain>
    </source>
</reference>
<evidence type="ECO:0000313" key="6">
    <source>
        <dbReference type="EMBL" id="SHJ15314.1"/>
    </source>
</evidence>
<dbReference type="Proteomes" id="UP000184488">
    <property type="component" value="Unassembled WGS sequence"/>
</dbReference>
<name>A0A1M6GZH0_9FLAO</name>
<dbReference type="AlphaFoldDB" id="A0A1M6GZH0"/>
<evidence type="ECO:0000256" key="3">
    <source>
        <dbReference type="ARBA" id="ARBA00022737"/>
    </source>
</evidence>
<dbReference type="EMBL" id="FQZI01000006">
    <property type="protein sequence ID" value="SHJ15314.1"/>
    <property type="molecule type" value="Genomic_DNA"/>
</dbReference>
<evidence type="ECO:0000256" key="1">
    <source>
        <dbReference type="ARBA" id="ARBA00022614"/>
    </source>
</evidence>
<dbReference type="SUPFAM" id="SSF52058">
    <property type="entry name" value="L domain-like"/>
    <property type="match status" value="1"/>
</dbReference>
<feature type="signal peptide" evidence="4">
    <location>
        <begin position="1"/>
        <end position="19"/>
    </location>
</feature>
<dbReference type="InterPro" id="IPR052574">
    <property type="entry name" value="CDIRP"/>
</dbReference>
<proteinExistence type="predicted"/>
<keyword evidence="2 4" id="KW-0732">Signal</keyword>
<keyword evidence="1" id="KW-0433">Leucine-rich repeat</keyword>
<evidence type="ECO:0000313" key="7">
    <source>
        <dbReference type="Proteomes" id="UP000184488"/>
    </source>
</evidence>
<keyword evidence="3" id="KW-0677">Repeat</keyword>
<dbReference type="GO" id="GO:0035591">
    <property type="term" value="F:signaling adaptor activity"/>
    <property type="evidence" value="ECO:0007669"/>
    <property type="project" value="TreeGrafter"/>
</dbReference>
<keyword evidence="7" id="KW-1185">Reference proteome</keyword>
<dbReference type="InterPro" id="IPR026444">
    <property type="entry name" value="Secre_tail"/>
</dbReference>
<gene>
    <name evidence="6" type="ORF">SAMN05444363_2816</name>
</gene>
<dbReference type="OrthoDB" id="8901262at2"/>
<feature type="chain" id="PRO_5012951814" evidence="4">
    <location>
        <begin position="20"/>
        <end position="445"/>
    </location>
</feature>
<dbReference type="Pfam" id="PF18962">
    <property type="entry name" value="Por_Secre_tail"/>
    <property type="match status" value="1"/>
</dbReference>
<sequence>MKKIYFLVLALCLFTDVNAQIINIPDANFKAKLLAASPNYYIAKNLSGSYFKIDVNNDGEIQLSEALEVSYLKVDAAGILSLNGIANFTNLKHLECQNNQLTSLDLINLINLEYLRCDTNYLNNLNVSGLIHLTHLLCNNNQLINIDFSGLISITHMICSNNQFTNLNLTGLANLINLSCDYNSQLTNLSVNGLSNLKYLYCSNNVELTTLNVSGLVNLQHFYFNNNSQLTSVDITGLNNLIRLECHDNRLTSLNCNGLTNLEVIICSNNELTSINLDGLVNLSDLYVNDNLLTSLNLDDLVSLDNIYCYNNQLTSLYMKNGRFQLPFLNNNPNLVFICADDSEIEDVQYILNTLNYFNCQINSTCSIGLVKMYPNPVSDILKIVTNENEKINSINIYNTFGKLILIISNPQNIKTVDVSNLSSGNYFIKINSDKGTSNTKFIKQ</sequence>
<dbReference type="STRING" id="415425.SAMN05444363_2816"/>
<dbReference type="PANTHER" id="PTHR47566:SF1">
    <property type="entry name" value="PROTEIN NUD1"/>
    <property type="match status" value="1"/>
</dbReference>
<evidence type="ECO:0000256" key="4">
    <source>
        <dbReference type="SAM" id="SignalP"/>
    </source>
</evidence>
<organism evidence="6 7">
    <name type="scientific">Flavobacterium terrae</name>
    <dbReference type="NCBI Taxonomy" id="415425"/>
    <lineage>
        <taxon>Bacteria</taxon>
        <taxon>Pseudomonadati</taxon>
        <taxon>Bacteroidota</taxon>
        <taxon>Flavobacteriia</taxon>
        <taxon>Flavobacteriales</taxon>
        <taxon>Flavobacteriaceae</taxon>
        <taxon>Flavobacterium</taxon>
    </lineage>
</organism>
<evidence type="ECO:0000259" key="5">
    <source>
        <dbReference type="Pfam" id="PF18962"/>
    </source>
</evidence>
<dbReference type="Gene3D" id="3.80.10.10">
    <property type="entry name" value="Ribonuclease Inhibitor"/>
    <property type="match status" value="2"/>
</dbReference>
<dbReference type="RefSeq" id="WP_073312136.1">
    <property type="nucleotide sequence ID" value="NZ_FQZI01000006.1"/>
</dbReference>
<accession>A0A1M6GZH0</accession>
<dbReference type="NCBIfam" id="TIGR04183">
    <property type="entry name" value="Por_Secre_tail"/>
    <property type="match status" value="1"/>
</dbReference>
<protein>
    <submittedName>
        <fullName evidence="6">Por secretion system C-terminal sorting domain-containing protein</fullName>
    </submittedName>
</protein>
<feature type="domain" description="Secretion system C-terminal sorting" evidence="5">
    <location>
        <begin position="373"/>
        <end position="443"/>
    </location>
</feature>